<gene>
    <name evidence="2" type="ORF">EYF80_000735</name>
</gene>
<name>A0A4Z2JFU2_9TELE</name>
<feature type="compositionally biased region" description="Gly residues" evidence="1">
    <location>
        <begin position="46"/>
        <end position="69"/>
    </location>
</feature>
<comment type="caution">
    <text evidence="2">The sequence shown here is derived from an EMBL/GenBank/DDBJ whole genome shotgun (WGS) entry which is preliminary data.</text>
</comment>
<evidence type="ECO:0000313" key="2">
    <source>
        <dbReference type="EMBL" id="TNN88857.1"/>
    </source>
</evidence>
<keyword evidence="3" id="KW-1185">Reference proteome</keyword>
<dbReference type="Proteomes" id="UP000314294">
    <property type="component" value="Unassembled WGS sequence"/>
</dbReference>
<protein>
    <submittedName>
        <fullName evidence="2">Uncharacterized protein</fullName>
    </submittedName>
</protein>
<reference evidence="2 3" key="1">
    <citation type="submission" date="2019-03" db="EMBL/GenBank/DDBJ databases">
        <title>First draft genome of Liparis tanakae, snailfish: a comprehensive survey of snailfish specific genes.</title>
        <authorList>
            <person name="Kim W."/>
            <person name="Song I."/>
            <person name="Jeong J.-H."/>
            <person name="Kim D."/>
            <person name="Kim S."/>
            <person name="Ryu S."/>
            <person name="Song J.Y."/>
            <person name="Lee S.K."/>
        </authorList>
    </citation>
    <scope>NUCLEOTIDE SEQUENCE [LARGE SCALE GENOMIC DNA]</scope>
    <source>
        <tissue evidence="2">Muscle</tissue>
    </source>
</reference>
<evidence type="ECO:0000313" key="3">
    <source>
        <dbReference type="Proteomes" id="UP000314294"/>
    </source>
</evidence>
<sequence length="300" mass="32423">MIRAKEQLLPIRIAASRSLRASLPSEVSAGAEEDILRFEEWNAPAGRGGGGGPGGGGAARAPHIGGGGSAKPPAPAICPRDIGPPGVHWWKGHGAAVHSLRGRRRQLDLVVVRAPQCPALIGHHGPASHVMFTSSAGGVARCGHLGSQRAGRRARVGVGVAGLVHHVVVVLVRTETPDEDGREEEEDEKNNNKNVEITRDDSSTCGFLDEMMQIYNASLNNQETEVTYLFSGDIEPSEEAPRSRCMVCRWSGLSSLSRAIMFHSCRRFLAFRTFFTSLCNVPSTQRFCSFETERRGEHLV</sequence>
<feature type="compositionally biased region" description="Acidic residues" evidence="1">
    <location>
        <begin position="177"/>
        <end position="188"/>
    </location>
</feature>
<feature type="region of interest" description="Disordered" evidence="1">
    <location>
        <begin position="175"/>
        <end position="198"/>
    </location>
</feature>
<proteinExistence type="predicted"/>
<accession>A0A4Z2JFU2</accession>
<feature type="region of interest" description="Disordered" evidence="1">
    <location>
        <begin position="42"/>
        <end position="78"/>
    </location>
</feature>
<dbReference type="EMBL" id="SRLO01000003">
    <property type="protein sequence ID" value="TNN88857.1"/>
    <property type="molecule type" value="Genomic_DNA"/>
</dbReference>
<dbReference type="AlphaFoldDB" id="A0A4Z2JFU2"/>
<organism evidence="2 3">
    <name type="scientific">Liparis tanakae</name>
    <name type="common">Tanaka's snailfish</name>
    <dbReference type="NCBI Taxonomy" id="230148"/>
    <lineage>
        <taxon>Eukaryota</taxon>
        <taxon>Metazoa</taxon>
        <taxon>Chordata</taxon>
        <taxon>Craniata</taxon>
        <taxon>Vertebrata</taxon>
        <taxon>Euteleostomi</taxon>
        <taxon>Actinopterygii</taxon>
        <taxon>Neopterygii</taxon>
        <taxon>Teleostei</taxon>
        <taxon>Neoteleostei</taxon>
        <taxon>Acanthomorphata</taxon>
        <taxon>Eupercaria</taxon>
        <taxon>Perciformes</taxon>
        <taxon>Cottioidei</taxon>
        <taxon>Cottales</taxon>
        <taxon>Liparidae</taxon>
        <taxon>Liparis</taxon>
    </lineage>
</organism>
<evidence type="ECO:0000256" key="1">
    <source>
        <dbReference type="SAM" id="MobiDB-lite"/>
    </source>
</evidence>